<dbReference type="EMBL" id="JBJQOH010000006">
    <property type="protein sequence ID" value="KAL3684002.1"/>
    <property type="molecule type" value="Genomic_DNA"/>
</dbReference>
<proteinExistence type="predicted"/>
<keyword evidence="4" id="KW-1185">Reference proteome</keyword>
<sequence length="528" mass="59505">MVLQLGCNFSVPLPNHVLLLNQFLHQVASVSGFIQLPPDQVSVLKDLCNLALLDINKDGWTTFCEEVSVQPEGTDTPDLEYFYDSDGSYSSLSLEAVRSVLVTDACFIVALCIWTQGEPEAEPEGEPEADPEGEPEAEPEGGPEADSEGDSEGEPEAEPEGEKVSDEGPRFISHIMEIFSRGSLASNPIQLCFDICWLCECQIPLFLVKNLWTRVQSVVGLADYDLALRGILNSATSACGLILRELDADEFDPCDHLLACLYKMITSKQKGEDEEEDEEEDEDEENGAEEPQKEENFKSYILGRVAIAIGRQILEFLEKWATYMRTVLIHPPQYESRKSLPSARLLAKTGIRFQGATRYLSEVRFVKSFSRLSATLYLPAVSVGDYTERALLNMSIYESLNALDEGVHCYASLMDELIDTEEDVQLLMEGKNPAIESNVLGADKRVVEFFTNPLQNSGFASGPCWDRFEDVRDEMIEWYNNPWRRQWVEFVDRFRLQPWLLVSLLAATFLLILTVLQTIYTIWGFYKA</sequence>
<dbReference type="PANTHER" id="PTHR31170">
    <property type="entry name" value="BNAC04G53230D PROTEIN"/>
    <property type="match status" value="1"/>
</dbReference>
<organism evidence="3 4">
    <name type="scientific">Riccia sorocarpa</name>
    <dbReference type="NCBI Taxonomy" id="122646"/>
    <lineage>
        <taxon>Eukaryota</taxon>
        <taxon>Viridiplantae</taxon>
        <taxon>Streptophyta</taxon>
        <taxon>Embryophyta</taxon>
        <taxon>Marchantiophyta</taxon>
        <taxon>Marchantiopsida</taxon>
        <taxon>Marchantiidae</taxon>
        <taxon>Marchantiales</taxon>
        <taxon>Ricciaceae</taxon>
        <taxon>Riccia</taxon>
    </lineage>
</organism>
<feature type="region of interest" description="Disordered" evidence="1">
    <location>
        <begin position="270"/>
        <end position="292"/>
    </location>
</feature>
<dbReference type="AlphaFoldDB" id="A0ABD3GXL0"/>
<dbReference type="InterPro" id="IPR004158">
    <property type="entry name" value="DUF247_pln"/>
</dbReference>
<feature type="region of interest" description="Disordered" evidence="1">
    <location>
        <begin position="119"/>
        <end position="167"/>
    </location>
</feature>
<dbReference type="Proteomes" id="UP001633002">
    <property type="component" value="Unassembled WGS sequence"/>
</dbReference>
<reference evidence="3 4" key="1">
    <citation type="submission" date="2024-09" db="EMBL/GenBank/DDBJ databases">
        <title>Chromosome-scale assembly of Riccia sorocarpa.</title>
        <authorList>
            <person name="Paukszto L."/>
        </authorList>
    </citation>
    <scope>NUCLEOTIDE SEQUENCE [LARGE SCALE GENOMIC DNA]</scope>
    <source>
        <strain evidence="3">LP-2024</strain>
        <tissue evidence="3">Aerial parts of the thallus</tissue>
    </source>
</reference>
<comment type="caution">
    <text evidence="3">The sequence shown here is derived from an EMBL/GenBank/DDBJ whole genome shotgun (WGS) entry which is preliminary data.</text>
</comment>
<dbReference type="PANTHER" id="PTHR31170:SF25">
    <property type="entry name" value="BNAA09G04570D PROTEIN"/>
    <property type="match status" value="1"/>
</dbReference>
<gene>
    <name evidence="3" type="ORF">R1sor_002024</name>
</gene>
<keyword evidence="2" id="KW-1133">Transmembrane helix</keyword>
<keyword evidence="2" id="KW-0812">Transmembrane</keyword>
<accession>A0ABD3GXL0</accession>
<protein>
    <submittedName>
        <fullName evidence="3">Uncharacterized protein</fullName>
    </submittedName>
</protein>
<feature type="compositionally biased region" description="Acidic residues" evidence="1">
    <location>
        <begin position="272"/>
        <end position="288"/>
    </location>
</feature>
<name>A0ABD3GXL0_9MARC</name>
<evidence type="ECO:0000313" key="4">
    <source>
        <dbReference type="Proteomes" id="UP001633002"/>
    </source>
</evidence>
<dbReference type="Pfam" id="PF03140">
    <property type="entry name" value="DUF247"/>
    <property type="match status" value="1"/>
</dbReference>
<evidence type="ECO:0000256" key="1">
    <source>
        <dbReference type="SAM" id="MobiDB-lite"/>
    </source>
</evidence>
<evidence type="ECO:0000313" key="3">
    <source>
        <dbReference type="EMBL" id="KAL3684002.1"/>
    </source>
</evidence>
<keyword evidence="2" id="KW-0472">Membrane</keyword>
<feature type="compositionally biased region" description="Acidic residues" evidence="1">
    <location>
        <begin position="119"/>
        <end position="159"/>
    </location>
</feature>
<feature type="transmembrane region" description="Helical" evidence="2">
    <location>
        <begin position="499"/>
        <end position="526"/>
    </location>
</feature>
<evidence type="ECO:0000256" key="2">
    <source>
        <dbReference type="SAM" id="Phobius"/>
    </source>
</evidence>